<keyword evidence="2" id="KW-1185">Reference proteome</keyword>
<organism evidence="1 2">
    <name type="scientific">Canna indica</name>
    <name type="common">Indian-shot</name>
    <dbReference type="NCBI Taxonomy" id="4628"/>
    <lineage>
        <taxon>Eukaryota</taxon>
        <taxon>Viridiplantae</taxon>
        <taxon>Streptophyta</taxon>
        <taxon>Embryophyta</taxon>
        <taxon>Tracheophyta</taxon>
        <taxon>Spermatophyta</taxon>
        <taxon>Magnoliopsida</taxon>
        <taxon>Liliopsida</taxon>
        <taxon>Zingiberales</taxon>
        <taxon>Cannaceae</taxon>
        <taxon>Canna</taxon>
    </lineage>
</organism>
<gene>
    <name evidence="1" type="ORF">Cni_G01739</name>
</gene>
<sequence>MTHSYWSPKFNKCTMYRMLLKKIGGYHEEPFEEIEQHNIVALNASSDPAHDDPSLARDDVEGILIDTPIMLAAMRDERFDTELQNDDDVVGLDVVGS</sequence>
<accession>A0AAQ3JNR7</accession>
<dbReference type="EMBL" id="CP136890">
    <property type="protein sequence ID" value="WOK93046.1"/>
    <property type="molecule type" value="Genomic_DNA"/>
</dbReference>
<reference evidence="1 2" key="1">
    <citation type="submission" date="2023-10" db="EMBL/GenBank/DDBJ databases">
        <title>Chromosome-scale genome assembly provides insights into flower coloration mechanisms of Canna indica.</title>
        <authorList>
            <person name="Li C."/>
        </authorList>
    </citation>
    <scope>NUCLEOTIDE SEQUENCE [LARGE SCALE GENOMIC DNA]</scope>
    <source>
        <tissue evidence="1">Flower</tissue>
    </source>
</reference>
<dbReference type="AlphaFoldDB" id="A0AAQ3JNR7"/>
<evidence type="ECO:0000313" key="2">
    <source>
        <dbReference type="Proteomes" id="UP001327560"/>
    </source>
</evidence>
<evidence type="ECO:0000313" key="1">
    <source>
        <dbReference type="EMBL" id="WOK93046.1"/>
    </source>
</evidence>
<name>A0AAQ3JNR7_9LILI</name>
<protein>
    <submittedName>
        <fullName evidence="1">Uncharacterized protein</fullName>
    </submittedName>
</protein>
<proteinExistence type="predicted"/>
<dbReference type="Proteomes" id="UP001327560">
    <property type="component" value="Chromosome 1"/>
</dbReference>